<feature type="compositionally biased region" description="Basic and acidic residues" evidence="1">
    <location>
        <begin position="394"/>
        <end position="498"/>
    </location>
</feature>
<reference evidence="2 3" key="1">
    <citation type="submission" date="2017-12" db="EMBL/GenBank/DDBJ databases">
        <title>Hemimetabolous genomes reveal molecular basis of termite eusociality.</title>
        <authorList>
            <person name="Harrison M.C."/>
            <person name="Jongepier E."/>
            <person name="Robertson H.M."/>
            <person name="Arning N."/>
            <person name="Bitard-Feildel T."/>
            <person name="Chao H."/>
            <person name="Childers C.P."/>
            <person name="Dinh H."/>
            <person name="Doddapaneni H."/>
            <person name="Dugan S."/>
            <person name="Gowin J."/>
            <person name="Greiner C."/>
            <person name="Han Y."/>
            <person name="Hu H."/>
            <person name="Hughes D.S.T."/>
            <person name="Huylmans A.-K."/>
            <person name="Kemena C."/>
            <person name="Kremer L.P.M."/>
            <person name="Lee S.L."/>
            <person name="Lopez-Ezquerra A."/>
            <person name="Mallet L."/>
            <person name="Monroy-Kuhn J.M."/>
            <person name="Moser A."/>
            <person name="Murali S.C."/>
            <person name="Muzny D.M."/>
            <person name="Otani S."/>
            <person name="Piulachs M.-D."/>
            <person name="Poelchau M."/>
            <person name="Qu J."/>
            <person name="Schaub F."/>
            <person name="Wada-Katsumata A."/>
            <person name="Worley K.C."/>
            <person name="Xie Q."/>
            <person name="Ylla G."/>
            <person name="Poulsen M."/>
            <person name="Gibbs R.A."/>
            <person name="Schal C."/>
            <person name="Richards S."/>
            <person name="Belles X."/>
            <person name="Korb J."/>
            <person name="Bornberg-Bauer E."/>
        </authorList>
    </citation>
    <scope>NUCLEOTIDE SEQUENCE [LARGE SCALE GENOMIC DNA]</scope>
    <source>
        <tissue evidence="2">Whole body</tissue>
    </source>
</reference>
<feature type="compositionally biased region" description="Basic and acidic residues" evidence="1">
    <location>
        <begin position="123"/>
        <end position="180"/>
    </location>
</feature>
<name>A0A2J7R9L5_9NEOP</name>
<gene>
    <name evidence="2" type="ORF">B7P43_G13822</name>
</gene>
<organism evidence="2 3">
    <name type="scientific">Cryptotermes secundus</name>
    <dbReference type="NCBI Taxonomy" id="105785"/>
    <lineage>
        <taxon>Eukaryota</taxon>
        <taxon>Metazoa</taxon>
        <taxon>Ecdysozoa</taxon>
        <taxon>Arthropoda</taxon>
        <taxon>Hexapoda</taxon>
        <taxon>Insecta</taxon>
        <taxon>Pterygota</taxon>
        <taxon>Neoptera</taxon>
        <taxon>Polyneoptera</taxon>
        <taxon>Dictyoptera</taxon>
        <taxon>Blattodea</taxon>
        <taxon>Blattoidea</taxon>
        <taxon>Termitoidae</taxon>
        <taxon>Kalotermitidae</taxon>
        <taxon>Cryptotermitinae</taxon>
        <taxon>Cryptotermes</taxon>
    </lineage>
</organism>
<feature type="compositionally biased region" description="Basic residues" evidence="1">
    <location>
        <begin position="73"/>
        <end position="106"/>
    </location>
</feature>
<comment type="caution">
    <text evidence="2">The sequence shown here is derived from an EMBL/GenBank/DDBJ whole genome shotgun (WGS) entry which is preliminary data.</text>
</comment>
<feature type="compositionally biased region" description="Acidic residues" evidence="1">
    <location>
        <begin position="14"/>
        <end position="24"/>
    </location>
</feature>
<feature type="region of interest" description="Disordered" evidence="1">
    <location>
        <begin position="242"/>
        <end position="546"/>
    </location>
</feature>
<dbReference type="OrthoDB" id="6630374at2759"/>
<evidence type="ECO:0000313" key="3">
    <source>
        <dbReference type="Proteomes" id="UP000235965"/>
    </source>
</evidence>
<accession>A0A2J7R9L5</accession>
<feature type="non-terminal residue" evidence="2">
    <location>
        <position position="1"/>
    </location>
</feature>
<feature type="compositionally biased region" description="Basic residues" evidence="1">
    <location>
        <begin position="529"/>
        <end position="546"/>
    </location>
</feature>
<feature type="compositionally biased region" description="Basic and acidic residues" evidence="1">
    <location>
        <begin position="63"/>
        <end position="72"/>
    </location>
</feature>
<feature type="compositionally biased region" description="Low complexity" evidence="1">
    <location>
        <begin position="507"/>
        <end position="521"/>
    </location>
</feature>
<dbReference type="STRING" id="105785.A0A2J7R9L5"/>
<feature type="compositionally biased region" description="Basic and acidic residues" evidence="1">
    <location>
        <begin position="316"/>
        <end position="365"/>
    </location>
</feature>
<feature type="region of interest" description="Disordered" evidence="1">
    <location>
        <begin position="1"/>
        <end position="217"/>
    </location>
</feature>
<feature type="compositionally biased region" description="Acidic residues" evidence="1">
    <location>
        <begin position="181"/>
        <end position="207"/>
    </location>
</feature>
<proteinExistence type="predicted"/>
<dbReference type="EMBL" id="NEVH01006582">
    <property type="protein sequence ID" value="PNF37530.1"/>
    <property type="molecule type" value="Genomic_DNA"/>
</dbReference>
<evidence type="ECO:0000313" key="2">
    <source>
        <dbReference type="EMBL" id="PNF37530.1"/>
    </source>
</evidence>
<dbReference type="EMBL" id="NEVH01006582">
    <property type="protein sequence ID" value="PNF37528.1"/>
    <property type="molecule type" value="Genomic_DNA"/>
</dbReference>
<dbReference type="AlphaFoldDB" id="A0A2J7R9L5"/>
<feature type="compositionally biased region" description="Basic residues" evidence="1">
    <location>
        <begin position="379"/>
        <end position="393"/>
    </location>
</feature>
<dbReference type="Proteomes" id="UP000235965">
    <property type="component" value="Unassembled WGS sequence"/>
</dbReference>
<keyword evidence="3" id="KW-1185">Reference proteome</keyword>
<sequence>SVGSGADGAGQVESEAEEGEVPDDGELHPLVTITNIKPEEIPDVPPNRFLYRGDRQASTNNRPKTDRNPREREHRRRSRIRGITKSGRVIKGRGVFRYRTPSRSRSRSATPPHWKQAQNRTIKLSEYEKLERERKKREEEIKRREEERKKRHMEKEQQRLEAEAKRGHKEHGKEREKGPEDADVETSEQLVQEEEEEGEAEDEDVGEGGEKGPVDYNALDYETMDGAGSEKDEDKLVKNNTVTAVAKKPEPEAAPTGNGAVEEELVTKIIAKEKSQEPEMKPKKVEEHGQNKVKKKTEEDKKVGPAESVPKRRRSAEHVDRGRSRRSKSEERRQSRRSRSGDRSNSRRRHETKDRDKRPSRSPDRKNRKRSRSGDRSFRVKKRSSSRGRRLRRSASEDRSKKKNKGQDKDLKHQKGAVEETKPSKKTGEKEKLKNDKDIKVSKESEESKRKAQEELMKQKAKLDDIEQKKRDKEEELKKKQEECDKKAEVAKRTGDKKSARRRRRSSSSSSSSSSTSSSSSKKYESNRHSKRQRVHSRSPIASKKK</sequence>
<dbReference type="InParanoid" id="A0A2J7R9L5"/>
<evidence type="ECO:0000256" key="1">
    <source>
        <dbReference type="SAM" id="MobiDB-lite"/>
    </source>
</evidence>
<protein>
    <submittedName>
        <fullName evidence="2">Uncharacterized protein</fullName>
    </submittedName>
</protein>
<feature type="compositionally biased region" description="Basic and acidic residues" evidence="1">
    <location>
        <begin position="270"/>
        <end position="304"/>
    </location>
</feature>